<proteinExistence type="predicted"/>
<keyword evidence="2" id="KW-0472">Membrane</keyword>
<comment type="caution">
    <text evidence="3">The sequence shown here is derived from an EMBL/GenBank/DDBJ whole genome shotgun (WGS) entry which is preliminary data.</text>
</comment>
<keyword evidence="4" id="KW-1185">Reference proteome</keyword>
<dbReference type="Proteomes" id="UP001501251">
    <property type="component" value="Unassembled WGS sequence"/>
</dbReference>
<feature type="compositionally biased region" description="Low complexity" evidence="1">
    <location>
        <begin position="245"/>
        <end position="262"/>
    </location>
</feature>
<name>A0ABP8AE81_9ACTN</name>
<dbReference type="RefSeq" id="WP_344915106.1">
    <property type="nucleotide sequence ID" value="NZ_BAABAQ010000001.1"/>
</dbReference>
<organism evidence="3 4">
    <name type="scientific">Streptosporangium oxazolinicum</name>
    <dbReference type="NCBI Taxonomy" id="909287"/>
    <lineage>
        <taxon>Bacteria</taxon>
        <taxon>Bacillati</taxon>
        <taxon>Actinomycetota</taxon>
        <taxon>Actinomycetes</taxon>
        <taxon>Streptosporangiales</taxon>
        <taxon>Streptosporangiaceae</taxon>
        <taxon>Streptosporangium</taxon>
    </lineage>
</organism>
<evidence type="ECO:0000313" key="4">
    <source>
        <dbReference type="Proteomes" id="UP001501251"/>
    </source>
</evidence>
<feature type="region of interest" description="Disordered" evidence="1">
    <location>
        <begin position="182"/>
        <end position="262"/>
    </location>
</feature>
<gene>
    <name evidence="3" type="ORF">GCM10022252_08540</name>
</gene>
<feature type="transmembrane region" description="Helical" evidence="2">
    <location>
        <begin position="20"/>
        <end position="41"/>
    </location>
</feature>
<evidence type="ECO:0000313" key="3">
    <source>
        <dbReference type="EMBL" id="GAA4182528.1"/>
    </source>
</evidence>
<evidence type="ECO:0000256" key="1">
    <source>
        <dbReference type="SAM" id="MobiDB-lite"/>
    </source>
</evidence>
<sequence length="262" mass="27368">MGYPPQYGQPSRGETGRGLVVMVVMAVGLAIGTVITVFMVFNPPSSPPSTSSTPGGEHSETSVRQAVQPALDAYSSGSYGDFWDLWTTEAQGLIAREEYVRLFEICPPILPNSPLTIAGVTITGDNARVEATRLDDATDFDFAFESGTWRYEPSAEERLTYQAPVDRIAEQRRAMGFCGAVTPTPGAPTPTGPANPIDPTVPGNPTVPSSPADPSVPGVPTVPTNPADPSVPGAPTAPANPGDPLVPTVPTNPTTQPPGFLE</sequence>
<accession>A0ABP8AE81</accession>
<feature type="region of interest" description="Disordered" evidence="1">
    <location>
        <begin position="45"/>
        <end position="64"/>
    </location>
</feature>
<evidence type="ECO:0000256" key="2">
    <source>
        <dbReference type="SAM" id="Phobius"/>
    </source>
</evidence>
<dbReference type="EMBL" id="BAABAQ010000001">
    <property type="protein sequence ID" value="GAA4182528.1"/>
    <property type="molecule type" value="Genomic_DNA"/>
</dbReference>
<keyword evidence="2" id="KW-0812">Transmembrane</keyword>
<keyword evidence="2" id="KW-1133">Transmembrane helix</keyword>
<protein>
    <submittedName>
        <fullName evidence="3">Uncharacterized protein</fullName>
    </submittedName>
</protein>
<reference evidence="4" key="1">
    <citation type="journal article" date="2019" name="Int. J. Syst. Evol. Microbiol.">
        <title>The Global Catalogue of Microorganisms (GCM) 10K type strain sequencing project: providing services to taxonomists for standard genome sequencing and annotation.</title>
        <authorList>
            <consortium name="The Broad Institute Genomics Platform"/>
            <consortium name="The Broad Institute Genome Sequencing Center for Infectious Disease"/>
            <person name="Wu L."/>
            <person name="Ma J."/>
        </authorList>
    </citation>
    <scope>NUCLEOTIDE SEQUENCE [LARGE SCALE GENOMIC DNA]</scope>
    <source>
        <strain evidence="4">JCM 17388</strain>
    </source>
</reference>